<dbReference type="GO" id="GO:0016757">
    <property type="term" value="F:glycosyltransferase activity"/>
    <property type="evidence" value="ECO:0007669"/>
    <property type="project" value="UniProtKB-KW"/>
</dbReference>
<dbReference type="InterPro" id="IPR029044">
    <property type="entry name" value="Nucleotide-diphossugar_trans"/>
</dbReference>
<comment type="similarity">
    <text evidence="1">Belongs to the glycosyltransferase 2 family.</text>
</comment>
<dbReference type="AlphaFoldDB" id="A0A125G2F9"/>
<dbReference type="EMBL" id="LPIX01000094">
    <property type="protein sequence ID" value="KWD96062.1"/>
    <property type="molecule type" value="Genomic_DNA"/>
</dbReference>
<dbReference type="SUPFAM" id="SSF53756">
    <property type="entry name" value="UDP-Glycosyltransferase/glycogen phosphorylase"/>
    <property type="match status" value="1"/>
</dbReference>
<evidence type="ECO:0000313" key="5">
    <source>
        <dbReference type="Proteomes" id="UP000062998"/>
    </source>
</evidence>
<evidence type="ECO:0000256" key="1">
    <source>
        <dbReference type="ARBA" id="ARBA00006739"/>
    </source>
</evidence>
<evidence type="ECO:0008006" key="6">
    <source>
        <dbReference type="Google" id="ProtNLM"/>
    </source>
</evidence>
<accession>A0A125G2F9</accession>
<evidence type="ECO:0000256" key="3">
    <source>
        <dbReference type="ARBA" id="ARBA00022679"/>
    </source>
</evidence>
<protein>
    <recommendedName>
        <fullName evidence="6">Glycosyltransferase</fullName>
    </recommendedName>
</protein>
<dbReference type="PANTHER" id="PTHR43179:SF12">
    <property type="entry name" value="GALACTOFURANOSYLTRANSFERASE GLFT2"/>
    <property type="match status" value="1"/>
</dbReference>
<dbReference type="Gene3D" id="3.40.50.2000">
    <property type="entry name" value="Glycogen Phosphorylase B"/>
    <property type="match status" value="1"/>
</dbReference>
<organism evidence="4 5">
    <name type="scientific">Burkholderia ubonensis</name>
    <dbReference type="NCBI Taxonomy" id="101571"/>
    <lineage>
        <taxon>Bacteria</taxon>
        <taxon>Pseudomonadati</taxon>
        <taxon>Pseudomonadota</taxon>
        <taxon>Betaproteobacteria</taxon>
        <taxon>Burkholderiales</taxon>
        <taxon>Burkholderiaceae</taxon>
        <taxon>Burkholderia</taxon>
        <taxon>Burkholderia cepacia complex</taxon>
    </lineage>
</organism>
<dbReference type="SUPFAM" id="SSF53448">
    <property type="entry name" value="Nucleotide-diphospho-sugar transferases"/>
    <property type="match status" value="1"/>
</dbReference>
<keyword evidence="3" id="KW-0808">Transferase</keyword>
<evidence type="ECO:0000256" key="2">
    <source>
        <dbReference type="ARBA" id="ARBA00022676"/>
    </source>
</evidence>
<dbReference type="PANTHER" id="PTHR43179">
    <property type="entry name" value="RHAMNOSYLTRANSFERASE WBBL"/>
    <property type="match status" value="1"/>
</dbReference>
<comment type="caution">
    <text evidence="4">The sequence shown here is derived from an EMBL/GenBank/DDBJ whole genome shotgun (WGS) entry which is preliminary data.</text>
</comment>
<gene>
    <name evidence="4" type="ORF">WL73_24190</name>
</gene>
<dbReference type="Pfam" id="PF13641">
    <property type="entry name" value="Glyco_tranf_2_3"/>
    <property type="match status" value="1"/>
</dbReference>
<dbReference type="Gene3D" id="3.90.550.10">
    <property type="entry name" value="Spore Coat Polysaccharide Biosynthesis Protein SpsA, Chain A"/>
    <property type="match status" value="1"/>
</dbReference>
<name>A0A125G2F9_9BURK</name>
<keyword evidence="2" id="KW-0328">Glycosyltransferase</keyword>
<reference evidence="4 5" key="1">
    <citation type="submission" date="2015-11" db="EMBL/GenBank/DDBJ databases">
        <title>Expanding the genomic diversity of Burkholderia species for the development of highly accurate diagnostics.</title>
        <authorList>
            <person name="Sahl J."/>
            <person name="Keim P."/>
            <person name="Wagner D."/>
        </authorList>
    </citation>
    <scope>NUCLEOTIDE SEQUENCE [LARGE SCALE GENOMIC DNA]</scope>
    <source>
        <strain evidence="4 5">MSMB2167WGS</strain>
    </source>
</reference>
<sequence length="853" mass="96219">MNRLEPVVALHEDSLEALEPPRLDLVNVGDVGHLPEQDLVALMTRYRAVITLAHWPDEYAASLFVAADSAGYLAFGRVDYAFNPENYRGCTDNIWGDRRYTTLVLVPAEKAPSYDLRGVRPVRGLDEMLALFRDMPPAHIEVAGPRESLAAPDGERSNCAFAIPDERPSVHVVVPFYKKEELVEQIFASLDAIADELLEIGAKVFFYNDSPEYAPLQHALDRCRFDNSAIEFKVMRNDANLGFIGTCNAAFDRAKRERADVILLNSDTIVFPGALREMLQVGRLDPMIGFVSPRSNNATIATLPYSSLNCDTRPEDGYADFIRVAAHLPRFSFVPTAVGFCLLVKWAIFGELGAFDPIYGMGYNEENDLILRANRCGYRAVLANHAFVWHQGEQSFGESAQARIDREEKNAPVLQGRYPEYLPLIHAYFDSPEFRAEDLVSYVEEKGGQRKIAFDFSNFGSYHNGTFESGIRLVEAAARNWPSHVRIAVYMDPGAWKFHALNRIPGVERLDVHDSHAKVSAIVRVGQPFDADSVMRVVTRAPVVGIFMLDTISYDCGYLARTFDDRVWRYVFGQIDVLFTNSRYTLDRIATRFPIGRRVLQCVSRHSLDTTEYASPSDDAVPDHPHIFVIGNHFSHKFVKPAADAIAAAHPNRKIVAVGYGDGPSPYGNIVAYESGNLSDETFERFYRDAEAVIFPSHYEGFGFPILHAIARKRPIYVRESALYRELAQGIEGAENIRYFRTLDDLVADLRERRPRWETPSKAGEKGGWDRSAREVLHALEQARTTVSYEALVERLRQIDLLMSATVSPTLVPTAARRVARKVEMLVERLLRVPGVEPIARRGWRSVRRLRRR</sequence>
<evidence type="ECO:0000313" key="4">
    <source>
        <dbReference type="EMBL" id="KWD96062.1"/>
    </source>
</evidence>
<proteinExistence type="inferred from homology"/>
<dbReference type="Proteomes" id="UP000062998">
    <property type="component" value="Unassembled WGS sequence"/>
</dbReference>